<accession>P73021</accession>
<dbReference type="PaxDb" id="1148-1652116"/>
<protein>
    <submittedName>
        <fullName evidence="2">Slr1056 protein</fullName>
    </submittedName>
</protein>
<dbReference type="EnsemblBacteria" id="BAA17041">
    <property type="protein sequence ID" value="BAA17041"/>
    <property type="gene ID" value="BAA17041"/>
</dbReference>
<dbReference type="PANTHER" id="PTHR32182:SF25">
    <property type="entry name" value="SLR1056 PROTEIN"/>
    <property type="match status" value="1"/>
</dbReference>
<feature type="domain" description="Endonuclease GajA/Old nuclease/RecF-like AAA" evidence="1">
    <location>
        <begin position="1"/>
        <end position="427"/>
    </location>
</feature>
<dbReference type="IntAct" id="P73021">
    <property type="interactions" value="1"/>
</dbReference>
<dbReference type="STRING" id="1148.gene:10497902"/>
<reference evidence="2 3" key="1">
    <citation type="journal article" date="1995" name="DNA Res.">
        <title>Sequence analysis of the genome of the unicellular cyanobacterium Synechocystis sp. strain PCC6803. I. Sequence features in the 1 Mb region from map positions 64% to 92% of the genome.</title>
        <authorList>
            <person name="Kaneko T."/>
            <person name="Tanaka A."/>
            <person name="Sato S."/>
            <person name="Kotani H."/>
            <person name="Sazuka T."/>
            <person name="Miyajima N."/>
            <person name="Sugiura M."/>
            <person name="Tabata S."/>
        </authorList>
    </citation>
    <scope>NUCLEOTIDE SEQUENCE [LARGE SCALE GENOMIC DNA]</scope>
    <source>
        <strain evidence="3">ATCC 27184 / PCC 6803 / Kazusa</strain>
    </source>
</reference>
<evidence type="ECO:0000259" key="1">
    <source>
        <dbReference type="Pfam" id="PF13175"/>
    </source>
</evidence>
<dbReference type="PIR" id="S75001">
    <property type="entry name" value="S75001"/>
</dbReference>
<dbReference type="Proteomes" id="UP000001425">
    <property type="component" value="Chromosome"/>
</dbReference>
<keyword evidence="3" id="KW-1185">Reference proteome</keyword>
<gene>
    <name evidence="2" type="ordered locus">slr1056</name>
</gene>
<dbReference type="KEGG" id="syn:slr1056"/>
<dbReference type="GO" id="GO:0000731">
    <property type="term" value="P:DNA synthesis involved in DNA repair"/>
    <property type="evidence" value="ECO:0000318"/>
    <property type="project" value="GO_Central"/>
</dbReference>
<dbReference type="EMBL" id="BA000022">
    <property type="protein sequence ID" value="BAA17041.1"/>
    <property type="molecule type" value="Genomic_DNA"/>
</dbReference>
<dbReference type="InParanoid" id="P73021"/>
<dbReference type="InterPro" id="IPR027417">
    <property type="entry name" value="P-loop_NTPase"/>
</dbReference>
<dbReference type="GO" id="GO:0006302">
    <property type="term" value="P:double-strand break repair"/>
    <property type="evidence" value="ECO:0000318"/>
    <property type="project" value="GO_Central"/>
</dbReference>
<organism evidence="2 3">
    <name type="scientific">Synechocystis sp. (strain ATCC 27184 / PCC 6803 / Kazusa)</name>
    <dbReference type="NCBI Taxonomy" id="1111708"/>
    <lineage>
        <taxon>Bacteria</taxon>
        <taxon>Bacillati</taxon>
        <taxon>Cyanobacteriota</taxon>
        <taxon>Cyanophyceae</taxon>
        <taxon>Synechococcales</taxon>
        <taxon>Merismopediaceae</taxon>
        <taxon>Synechocystis</taxon>
    </lineage>
</organism>
<evidence type="ECO:0000313" key="3">
    <source>
        <dbReference type="Proteomes" id="UP000001425"/>
    </source>
</evidence>
<evidence type="ECO:0000313" key="2">
    <source>
        <dbReference type="EMBL" id="BAA17041.1"/>
    </source>
</evidence>
<dbReference type="eggNOG" id="COG1195">
    <property type="taxonomic scope" value="Bacteria"/>
</dbReference>
<name>P73021_SYNY3</name>
<dbReference type="PANTHER" id="PTHR32182">
    <property type="entry name" value="DNA REPLICATION AND REPAIR PROTEIN RECF"/>
    <property type="match status" value="1"/>
</dbReference>
<dbReference type="AlphaFoldDB" id="P73021"/>
<dbReference type="Pfam" id="PF13175">
    <property type="entry name" value="AAA_15"/>
    <property type="match status" value="1"/>
</dbReference>
<dbReference type="SUPFAM" id="SSF52540">
    <property type="entry name" value="P-loop containing nucleoside triphosphate hydrolases"/>
    <property type="match status" value="1"/>
</dbReference>
<dbReference type="eggNOG" id="COG3593">
    <property type="taxonomic scope" value="Bacteria"/>
</dbReference>
<sequence>MELKSVKLNKFKRFESAELKTNGKLIALIGANESGKTSILEAIQCLDDDKAFSDVFFTRDLSEPEQDEVIIEATYMLSEEDNESILFYDPLRVAKKFLILKRANGKRNFKIEPDIIFNDQYRKEIINKTLQFIENIFYEDQDFDNELLNNIVTEGREIILQLQTSLNDKRNKDRHNGEKWQVPHEVPNVLVMEDQKKLELWIELIEEFLDFNQGTNNEKHLKELSDSAKKLLKYENSSLINGSIEIIYKRRPKALLFDDESRKIPSFFSIITQNTNKEKIVAKPDKALANLLKLAKLDLNELFKSLGNLQKSQMLLNRANQTIVDFFNSKWSQSNSQYLKLYLHGNTLRISIETNKGSSFNIDERSQGFRQFVALTCFLEVEHLDVLPILLIDEAELHLHYDAQVDLMKVLEKQSIAKKVIYTTHSIGCLPEDLGVGIKLVETQREQLERSIIENNFWIKWKKKELGMTPILFGLGAAQMSYIAIRPALFGEGISEVIILPTIFRQIIKKENLGFQIIGGLSETNQYALLDGQAPKVVYVTDYDRAGDEFKKKLEENGINPEFIKQLPGDDNASVLEDFICLDLYIRAVNEELNQRNKNPPNIKSDDFGEINRPKNLKKWCQLKGLSEPTKVNVLYRLIDYAYSDEQSQILDFKYIEKFKELYESIITILER</sequence>
<reference evidence="2 3" key="2">
    <citation type="journal article" date="1996" name="DNA Res.">
        <title>Sequence analysis of the genome of the unicellular cyanobacterium Synechocystis sp. strain PCC6803. II. Sequence determination of the entire genome and assignment of potential protein-coding regions.</title>
        <authorList>
            <person name="Kaneko T."/>
            <person name="Sato S."/>
            <person name="Kotani H."/>
            <person name="Tanaka A."/>
            <person name="Asamizu E."/>
            <person name="Nakamura Y."/>
            <person name="Miyajima N."/>
            <person name="Hirosawa M."/>
            <person name="Sugiura M."/>
            <person name="Sasamoto S."/>
            <person name="Kimura T."/>
            <person name="Hosouchi T."/>
            <person name="Matsuno A."/>
            <person name="Muraki A."/>
            <person name="Nakazaki N."/>
            <person name="Naruo K."/>
            <person name="Okumura S."/>
            <person name="Shimpo S."/>
            <person name="Takeuchi C."/>
            <person name="Wada T."/>
            <person name="Watanabe A."/>
            <person name="Yamada M."/>
            <person name="Yasuda M."/>
            <person name="Tabata S."/>
        </authorList>
    </citation>
    <scope>NUCLEOTIDE SEQUENCE [LARGE SCALE GENOMIC DNA]</scope>
    <source>
        <strain evidence="3">ATCC 27184 / PCC 6803 / Kazusa</strain>
    </source>
</reference>
<dbReference type="Gene3D" id="3.40.50.300">
    <property type="entry name" value="P-loop containing nucleotide triphosphate hydrolases"/>
    <property type="match status" value="2"/>
</dbReference>
<dbReference type="InterPro" id="IPR041685">
    <property type="entry name" value="AAA_GajA/Old/RecF-like"/>
</dbReference>
<proteinExistence type="predicted"/>